<feature type="transmembrane region" description="Helical" evidence="1">
    <location>
        <begin position="355"/>
        <end position="373"/>
    </location>
</feature>
<keyword evidence="1" id="KW-0472">Membrane</keyword>
<protein>
    <recommendedName>
        <fullName evidence="8">Calcofluor white hypersensitive protein</fullName>
    </recommendedName>
</protein>
<evidence type="ECO:0000313" key="6">
    <source>
        <dbReference type="EMBL" id="ORY00040.1"/>
    </source>
</evidence>
<dbReference type="Pfam" id="PF23226">
    <property type="entry name" value="Exo_endo_phos_PGAP2IP"/>
    <property type="match status" value="1"/>
</dbReference>
<dbReference type="InterPro" id="IPR051916">
    <property type="entry name" value="GPI-anchor_lipid_remodeler"/>
</dbReference>
<feature type="transmembrane region" description="Helical" evidence="1">
    <location>
        <begin position="223"/>
        <end position="240"/>
    </location>
</feature>
<evidence type="ECO:0008006" key="8">
    <source>
        <dbReference type="Google" id="ProtNLM"/>
    </source>
</evidence>
<gene>
    <name evidence="6" type="ORF">K493DRAFT_406032</name>
</gene>
<evidence type="ECO:0000259" key="4">
    <source>
        <dbReference type="Pfam" id="PF23022"/>
    </source>
</evidence>
<comment type="caution">
    <text evidence="6">The sequence shown here is derived from an EMBL/GenBank/DDBJ whole genome shotgun (WGS) entry which is preliminary data.</text>
</comment>
<evidence type="ECO:0000259" key="5">
    <source>
        <dbReference type="Pfam" id="PF23226"/>
    </source>
</evidence>
<accession>A0A1Y1YPU2</accession>
<feature type="transmembrane region" description="Helical" evidence="1">
    <location>
        <begin position="379"/>
        <end position="398"/>
    </location>
</feature>
<dbReference type="Proteomes" id="UP000193498">
    <property type="component" value="Unassembled WGS sequence"/>
</dbReference>
<keyword evidence="1" id="KW-0812">Transmembrane</keyword>
<feature type="domain" description="PGAP2IP first transmembrane" evidence="4">
    <location>
        <begin position="304"/>
        <end position="458"/>
    </location>
</feature>
<dbReference type="PANTHER" id="PTHR14859">
    <property type="entry name" value="CALCOFLUOR WHITE HYPERSENSITIVE PROTEIN PRECURSOR"/>
    <property type="match status" value="1"/>
</dbReference>
<sequence length="975" mass="109459">MATSRRPKREPLVSEASAEVTDQAVLGGFNGKYVSYLHTVLALGAFLVALAIGCQTHYHKIVENEYFGYPDEWFPSVSATVGDRYPARAVFQIFIAATATPRFLLLFLWYFVTTQRGSSTLFKKVLLAIGIVRTVSCGVFVYITSTDDHLIHDVGMLLYILLTFPYMFGTIYTSSSSILSSKQTSALRANRLRRAICGLFIFTLAPLAYFFVKHKVDKVPGAYTIYAFFEWSLIIYDIAFDSISMFDFQNLHIQVLDANIMEKQLRDGAYSAVEKSPVKKEIAAANPGWFSNIIYLSADIYLGFVFWSMLTALPLLIWYFPLWDMGISGYEAFLFITLLPVVLGFSFLRSFIRSYRGFFHLISLIGVASYTWTSPVDRLFYAAIGCGISLTTWAATWYEEHDKTGRLDRDIGTLALGLVAHNVAKAMWKSNNPIWPIMRAENGGANETGIIIGVVACLALIVRDFTDVSPSQKRIVAVNSSVRWSGVSVGFGAIFFILHSMLSDSSIISRWIARGYSQHEPAPVPWGALVIAALAVGYGLSRKSFVTSFVWWILGTGSVFGLYYVPELPGFAAGLVFAIYTMSIFPSFIRAISVCPPGRTLFLAMLTYNILDLMHVWVVAYAFVPGGPYLRESTHIILIVMMGLIGIGLVSMPPADEKYHKKQDSPLFKARRKILNWKLIGLVVAGGLAYVSRIPLQKPQPYHPESKIMTAGIWTIHFALDNDMWASEVRMRDAIRELELDVIGLLESDTQRIIMGNRDLTQSLAEDLNMYADFGPGPTSHTWGCTLLSKFPIVNSTHHLLPSPVGELACAIHATLDVYGKYVDVIVSHNGQEEDPLDRQLQTTEIARIMRESSNPFVFLGYVVTKPHMGNYHILIDDGNVNDIDPTDDDRWCEYVAFRGVKRIGYARISHGGITDTEIQSGKFQIVDEADLPKDIYRRVPESEVPLDHRYPPQFYGQGVRKHRYHVFDEPRYFN</sequence>
<dbReference type="GO" id="GO:0016020">
    <property type="term" value="C:membrane"/>
    <property type="evidence" value="ECO:0007669"/>
    <property type="project" value="GOC"/>
</dbReference>
<feature type="transmembrane region" description="Helical" evidence="1">
    <location>
        <begin position="89"/>
        <end position="113"/>
    </location>
</feature>
<proteinExistence type="predicted"/>
<dbReference type="InterPro" id="IPR057315">
    <property type="entry name" value="Exo_endo_phos_PGAP2IP_C"/>
</dbReference>
<dbReference type="InParanoid" id="A0A1Y1YPU2"/>
<feature type="transmembrane region" description="Helical" evidence="1">
    <location>
        <begin position="548"/>
        <end position="565"/>
    </location>
</feature>
<dbReference type="FunFam" id="3.60.10.10:FF:000031">
    <property type="entry name" value="Calcofluor white hypersensitive protein"/>
    <property type="match status" value="1"/>
</dbReference>
<feature type="transmembrane region" description="Helical" evidence="1">
    <location>
        <begin position="487"/>
        <end position="512"/>
    </location>
</feature>
<dbReference type="PANTHER" id="PTHR14859:SF1">
    <property type="entry name" value="PGAP2-INTERACTING PROTEIN"/>
    <property type="match status" value="1"/>
</dbReference>
<dbReference type="FunCoup" id="A0A1Y1YPU2">
    <property type="interactions" value="267"/>
</dbReference>
<feature type="transmembrane region" description="Helical" evidence="1">
    <location>
        <begin position="300"/>
        <end position="321"/>
    </location>
</feature>
<reference evidence="6 7" key="1">
    <citation type="submission" date="2016-07" db="EMBL/GenBank/DDBJ databases">
        <title>Pervasive Adenine N6-methylation of Active Genes in Fungi.</title>
        <authorList>
            <consortium name="DOE Joint Genome Institute"/>
            <person name="Mondo S.J."/>
            <person name="Dannebaum R.O."/>
            <person name="Kuo R.C."/>
            <person name="Labutti K."/>
            <person name="Haridas S."/>
            <person name="Kuo A."/>
            <person name="Salamov A."/>
            <person name="Ahrendt S.R."/>
            <person name="Lipzen A."/>
            <person name="Sullivan W."/>
            <person name="Andreopoulos W.B."/>
            <person name="Clum A."/>
            <person name="Lindquist E."/>
            <person name="Daum C."/>
            <person name="Ramamoorthy G.K."/>
            <person name="Gryganskyi A."/>
            <person name="Culley D."/>
            <person name="Magnuson J.K."/>
            <person name="James T.Y."/>
            <person name="O'Malley M.A."/>
            <person name="Stajich J.E."/>
            <person name="Spatafora J.W."/>
            <person name="Visel A."/>
            <person name="Grigoriev I.V."/>
        </authorList>
    </citation>
    <scope>NUCLEOTIDE SEQUENCE [LARGE SCALE GENOMIC DNA]</scope>
    <source>
        <strain evidence="6 7">CBS 931.73</strain>
    </source>
</reference>
<dbReference type="GO" id="GO:0005783">
    <property type="term" value="C:endoplasmic reticulum"/>
    <property type="evidence" value="ECO:0007669"/>
    <property type="project" value="TreeGrafter"/>
</dbReference>
<feature type="transmembrane region" description="Helical" evidence="1">
    <location>
        <begin position="675"/>
        <end position="692"/>
    </location>
</feature>
<evidence type="ECO:0000259" key="3">
    <source>
        <dbReference type="Pfam" id="PF23021"/>
    </source>
</evidence>
<feature type="transmembrane region" description="Helical" evidence="1">
    <location>
        <begin position="125"/>
        <end position="144"/>
    </location>
</feature>
<dbReference type="SUPFAM" id="SSF56219">
    <property type="entry name" value="DNase I-like"/>
    <property type="match status" value="1"/>
</dbReference>
<feature type="transmembrane region" description="Helical" evidence="1">
    <location>
        <begin position="601"/>
        <end position="624"/>
    </location>
</feature>
<feature type="transmembrane region" description="Helical" evidence="1">
    <location>
        <begin position="410"/>
        <end position="428"/>
    </location>
</feature>
<dbReference type="STRING" id="1314790.A0A1Y1YPU2"/>
<dbReference type="InterPro" id="IPR036691">
    <property type="entry name" value="Endo/exonu/phosph_ase_sf"/>
</dbReference>
<feature type="domain" description="PGAP2IP C-terminal nuclease-like" evidence="5">
    <location>
        <begin position="707"/>
        <end position="947"/>
    </location>
</feature>
<dbReference type="AlphaFoldDB" id="A0A1Y1YPU2"/>
<feature type="domain" description="PGAP2IP second transmembrane" evidence="3">
    <location>
        <begin position="482"/>
        <end position="653"/>
    </location>
</feature>
<feature type="transmembrane region" description="Helical" evidence="1">
    <location>
        <begin position="524"/>
        <end position="541"/>
    </location>
</feature>
<feature type="transmembrane region" description="Helical" evidence="1">
    <location>
        <begin position="156"/>
        <end position="180"/>
    </location>
</feature>
<dbReference type="Gene3D" id="3.60.10.10">
    <property type="entry name" value="Endonuclease/exonuclease/phosphatase"/>
    <property type="match status" value="1"/>
</dbReference>
<organism evidence="6 7">
    <name type="scientific">Basidiobolus meristosporus CBS 931.73</name>
    <dbReference type="NCBI Taxonomy" id="1314790"/>
    <lineage>
        <taxon>Eukaryota</taxon>
        <taxon>Fungi</taxon>
        <taxon>Fungi incertae sedis</taxon>
        <taxon>Zoopagomycota</taxon>
        <taxon>Entomophthoromycotina</taxon>
        <taxon>Basidiobolomycetes</taxon>
        <taxon>Basidiobolales</taxon>
        <taxon>Basidiobolaceae</taxon>
        <taxon>Basidiobolus</taxon>
    </lineage>
</organism>
<feature type="transmembrane region" description="Helical" evidence="1">
    <location>
        <begin position="571"/>
        <end position="589"/>
    </location>
</feature>
<evidence type="ECO:0000313" key="7">
    <source>
        <dbReference type="Proteomes" id="UP000193498"/>
    </source>
</evidence>
<feature type="transmembrane region" description="Helical" evidence="1">
    <location>
        <begin position="636"/>
        <end position="655"/>
    </location>
</feature>
<dbReference type="InterPro" id="IPR053912">
    <property type="entry name" value="PGAP2IP_TM_1nd"/>
</dbReference>
<feature type="transmembrane region" description="Helical" evidence="1">
    <location>
        <begin position="192"/>
        <end position="211"/>
    </location>
</feature>
<feature type="transmembrane region" description="Helical" evidence="1">
    <location>
        <begin position="327"/>
        <end position="348"/>
    </location>
</feature>
<dbReference type="GO" id="GO:0031505">
    <property type="term" value="P:fungal-type cell wall organization"/>
    <property type="evidence" value="ECO:0007669"/>
    <property type="project" value="TreeGrafter"/>
</dbReference>
<dbReference type="InterPro" id="IPR019402">
    <property type="entry name" value="CWH43_N"/>
</dbReference>
<dbReference type="Pfam" id="PF23022">
    <property type="entry name" value="6TM_1st_PGAP2IP"/>
    <property type="match status" value="1"/>
</dbReference>
<dbReference type="GO" id="GO:0006506">
    <property type="term" value="P:GPI anchor biosynthetic process"/>
    <property type="evidence" value="ECO:0007669"/>
    <property type="project" value="TreeGrafter"/>
</dbReference>
<name>A0A1Y1YPU2_9FUNG</name>
<feature type="transmembrane region" description="Helical" evidence="1">
    <location>
        <begin position="36"/>
        <end position="58"/>
    </location>
</feature>
<dbReference type="Pfam" id="PF10277">
    <property type="entry name" value="Frag1"/>
    <property type="match status" value="1"/>
</dbReference>
<feature type="domain" description="CWH43-like N-terminal" evidence="2">
    <location>
        <begin position="31"/>
        <end position="250"/>
    </location>
</feature>
<keyword evidence="1" id="KW-1133">Transmembrane helix</keyword>
<dbReference type="Pfam" id="PF23021">
    <property type="entry name" value="6TM_2nd_PGAP2IP"/>
    <property type="match status" value="1"/>
</dbReference>
<evidence type="ECO:0000259" key="2">
    <source>
        <dbReference type="Pfam" id="PF10277"/>
    </source>
</evidence>
<dbReference type="OrthoDB" id="68581at2759"/>
<keyword evidence="7" id="KW-1185">Reference proteome</keyword>
<feature type="transmembrane region" description="Helical" evidence="1">
    <location>
        <begin position="448"/>
        <end position="466"/>
    </location>
</feature>
<evidence type="ECO:0000256" key="1">
    <source>
        <dbReference type="SAM" id="Phobius"/>
    </source>
</evidence>
<dbReference type="InterPro" id="IPR053911">
    <property type="entry name" value="PGAP2IP_TM_2nd"/>
</dbReference>
<dbReference type="EMBL" id="MCFE01000089">
    <property type="protein sequence ID" value="ORY00040.1"/>
    <property type="molecule type" value="Genomic_DNA"/>
</dbReference>